<dbReference type="OrthoDB" id="2434467at2759"/>
<keyword evidence="3" id="KW-1185">Reference proteome</keyword>
<feature type="transmembrane region" description="Helical" evidence="1">
    <location>
        <begin position="159"/>
        <end position="182"/>
    </location>
</feature>
<name>A0A397J4M0_9GLOM</name>
<organism evidence="2 3">
    <name type="scientific">Diversispora epigaea</name>
    <dbReference type="NCBI Taxonomy" id="1348612"/>
    <lineage>
        <taxon>Eukaryota</taxon>
        <taxon>Fungi</taxon>
        <taxon>Fungi incertae sedis</taxon>
        <taxon>Mucoromycota</taxon>
        <taxon>Glomeromycotina</taxon>
        <taxon>Glomeromycetes</taxon>
        <taxon>Diversisporales</taxon>
        <taxon>Diversisporaceae</taxon>
        <taxon>Diversispora</taxon>
    </lineage>
</organism>
<evidence type="ECO:0000313" key="3">
    <source>
        <dbReference type="Proteomes" id="UP000266861"/>
    </source>
</evidence>
<dbReference type="EMBL" id="PQFF01000131">
    <property type="protein sequence ID" value="RHZ79820.1"/>
    <property type="molecule type" value="Genomic_DNA"/>
</dbReference>
<comment type="caution">
    <text evidence="2">The sequence shown here is derived from an EMBL/GenBank/DDBJ whole genome shotgun (WGS) entry which is preliminary data.</text>
</comment>
<dbReference type="AlphaFoldDB" id="A0A397J4M0"/>
<feature type="transmembrane region" description="Helical" evidence="1">
    <location>
        <begin position="103"/>
        <end position="123"/>
    </location>
</feature>
<feature type="transmembrane region" description="Helical" evidence="1">
    <location>
        <begin position="74"/>
        <end position="91"/>
    </location>
</feature>
<dbReference type="Proteomes" id="UP000266861">
    <property type="component" value="Unassembled WGS sequence"/>
</dbReference>
<evidence type="ECO:0000313" key="2">
    <source>
        <dbReference type="EMBL" id="RHZ79820.1"/>
    </source>
</evidence>
<proteinExistence type="predicted"/>
<sequence>MTNLREMSSLIGFQALKALIVLVAIVCGILEATEYYAWSSYIDEINNSGLYPDFNTPKSKYFKKYSNIDGHVRIWYYIVIILTILGTTVYLSQVRWIWKNKTIILTIEIFYFTLWFSASLANLDPLYSGSGFNCSSIRTDTGNDSINKIAQWTKLQCSLALSSLIVGWFNVLLCLISSIIAWKTAGVDLDNDSPDSFSPNIFDDSRITRIRSSGPFF</sequence>
<keyword evidence="1" id="KW-1133">Transmembrane helix</keyword>
<feature type="transmembrane region" description="Helical" evidence="1">
    <location>
        <begin position="12"/>
        <end position="32"/>
    </location>
</feature>
<keyword evidence="1" id="KW-0472">Membrane</keyword>
<protein>
    <recommendedName>
        <fullName evidence="4">MARVEL domain-containing protein</fullName>
    </recommendedName>
</protein>
<gene>
    <name evidence="2" type="ORF">Glove_140g114</name>
</gene>
<reference evidence="2 3" key="1">
    <citation type="submission" date="2018-08" db="EMBL/GenBank/DDBJ databases">
        <title>Genome and evolution of the arbuscular mycorrhizal fungus Diversispora epigaea (formerly Glomus versiforme) and its bacterial endosymbionts.</title>
        <authorList>
            <person name="Sun X."/>
            <person name="Fei Z."/>
            <person name="Harrison M."/>
        </authorList>
    </citation>
    <scope>NUCLEOTIDE SEQUENCE [LARGE SCALE GENOMIC DNA]</scope>
    <source>
        <strain evidence="2 3">IT104</strain>
    </source>
</reference>
<keyword evidence="1" id="KW-0812">Transmembrane</keyword>
<evidence type="ECO:0000256" key="1">
    <source>
        <dbReference type="SAM" id="Phobius"/>
    </source>
</evidence>
<evidence type="ECO:0008006" key="4">
    <source>
        <dbReference type="Google" id="ProtNLM"/>
    </source>
</evidence>
<accession>A0A397J4M0</accession>